<evidence type="ECO:0000256" key="2">
    <source>
        <dbReference type="SAM" id="SignalP"/>
    </source>
</evidence>
<dbReference type="RefSeq" id="WP_154312116.1">
    <property type="nucleotide sequence ID" value="NZ_JACSQO010000008.1"/>
</dbReference>
<gene>
    <name evidence="3" type="ORF">H9650_14870</name>
</gene>
<accession>A0ABR8RC79</accession>
<keyword evidence="2" id="KW-0732">Signal</keyword>
<comment type="caution">
    <text evidence="3">The sequence shown here is derived from an EMBL/GenBank/DDBJ whole genome shotgun (WGS) entry which is preliminary data.</text>
</comment>
<name>A0ABR8RC79_9BACI</name>
<evidence type="ECO:0000256" key="1">
    <source>
        <dbReference type="SAM" id="Coils"/>
    </source>
</evidence>
<feature type="signal peptide" evidence="2">
    <location>
        <begin position="1"/>
        <end position="29"/>
    </location>
</feature>
<evidence type="ECO:0000313" key="3">
    <source>
        <dbReference type="EMBL" id="MBD7945407.1"/>
    </source>
</evidence>
<sequence length="257" mass="27719">MKLLKSVKGKVMVGTIAVTLFAGAGAAFGASDAGTKLGGWFTGQFNQSKADLSTNVNGYVGTKVAETLPKYNAMKAGTTTTIENERKTSTATANANIDKDLKEHKDALEKKKTELVTYTNTEFNKIFEAEKKKLHDLGVEAARQAQADMDKHTSEKGQVALATLNTELQATTDRAIDDLEAAIEAAKTNLQGNLNRNVEVKTADLKKIVDQEVKDFLLWAQGMANFSAQEQTDLIEAAAKKFEQDAKADMAALVDGI</sequence>
<feature type="chain" id="PRO_5046069175" evidence="2">
    <location>
        <begin position="30"/>
        <end position="257"/>
    </location>
</feature>
<reference evidence="3 4" key="1">
    <citation type="submission" date="2020-08" db="EMBL/GenBank/DDBJ databases">
        <title>A Genomic Blueprint of the Chicken Gut Microbiome.</title>
        <authorList>
            <person name="Gilroy R."/>
            <person name="Ravi A."/>
            <person name="Getino M."/>
            <person name="Pursley I."/>
            <person name="Horton D.L."/>
            <person name="Alikhan N.-F."/>
            <person name="Baker D."/>
            <person name="Gharbi K."/>
            <person name="Hall N."/>
            <person name="Watson M."/>
            <person name="Adriaenssens E.M."/>
            <person name="Foster-Nyarko E."/>
            <person name="Jarju S."/>
            <person name="Secka A."/>
            <person name="Antonio M."/>
            <person name="Oren A."/>
            <person name="Chaudhuri R."/>
            <person name="La Ragione R.M."/>
            <person name="Hildebrand F."/>
            <person name="Pallen M.J."/>
        </authorList>
    </citation>
    <scope>NUCLEOTIDE SEQUENCE [LARGE SCALE GENOMIC DNA]</scope>
    <source>
        <strain evidence="3 4">Sa2BUA9</strain>
    </source>
</reference>
<protein>
    <submittedName>
        <fullName evidence="3">Uncharacterized protein</fullName>
    </submittedName>
</protein>
<dbReference type="EMBL" id="JACSQO010000008">
    <property type="protein sequence ID" value="MBD7945407.1"/>
    <property type="molecule type" value="Genomic_DNA"/>
</dbReference>
<keyword evidence="1" id="KW-0175">Coiled coil</keyword>
<proteinExistence type="predicted"/>
<organism evidence="3 4">
    <name type="scientific">Psychrobacillus faecigallinarum</name>
    <dbReference type="NCBI Taxonomy" id="2762235"/>
    <lineage>
        <taxon>Bacteria</taxon>
        <taxon>Bacillati</taxon>
        <taxon>Bacillota</taxon>
        <taxon>Bacilli</taxon>
        <taxon>Bacillales</taxon>
        <taxon>Bacillaceae</taxon>
        <taxon>Psychrobacillus</taxon>
    </lineage>
</organism>
<dbReference type="Proteomes" id="UP000640786">
    <property type="component" value="Unassembled WGS sequence"/>
</dbReference>
<keyword evidence="4" id="KW-1185">Reference proteome</keyword>
<evidence type="ECO:0000313" key="4">
    <source>
        <dbReference type="Proteomes" id="UP000640786"/>
    </source>
</evidence>
<feature type="coiled-coil region" evidence="1">
    <location>
        <begin position="94"/>
        <end position="121"/>
    </location>
</feature>